<feature type="binding site" evidence="10">
    <location>
        <position position="38"/>
    </location>
    <ligand>
        <name>iminosuccinate</name>
        <dbReference type="ChEBI" id="CHEBI:77875"/>
    </ligand>
</feature>
<feature type="binding site" evidence="10">
    <location>
        <position position="100"/>
    </location>
    <ligand>
        <name>[4Fe-4S] cluster</name>
        <dbReference type="ChEBI" id="CHEBI:49883"/>
    </ligand>
</feature>
<feature type="binding site" evidence="10">
    <location>
        <begin position="212"/>
        <end position="214"/>
    </location>
    <ligand>
        <name>iminosuccinate</name>
        <dbReference type="ChEBI" id="CHEBI:77875"/>
    </ligand>
</feature>
<dbReference type="GO" id="GO:0008987">
    <property type="term" value="F:quinolinate synthetase A activity"/>
    <property type="evidence" value="ECO:0007669"/>
    <property type="project" value="UniProtKB-UniRule"/>
</dbReference>
<dbReference type="HAMAP" id="MF_00568">
    <property type="entry name" value="NadA_type2"/>
    <property type="match status" value="1"/>
</dbReference>
<feature type="binding site" evidence="10">
    <location>
        <position position="143"/>
    </location>
    <ligand>
        <name>iminosuccinate</name>
        <dbReference type="ChEBI" id="CHEBI:77875"/>
    </ligand>
</feature>
<comment type="catalytic activity">
    <reaction evidence="10">
        <text>iminosuccinate + dihydroxyacetone phosphate = quinolinate + phosphate + 2 H2O + H(+)</text>
        <dbReference type="Rhea" id="RHEA:25888"/>
        <dbReference type="ChEBI" id="CHEBI:15377"/>
        <dbReference type="ChEBI" id="CHEBI:15378"/>
        <dbReference type="ChEBI" id="CHEBI:29959"/>
        <dbReference type="ChEBI" id="CHEBI:43474"/>
        <dbReference type="ChEBI" id="CHEBI:57642"/>
        <dbReference type="ChEBI" id="CHEBI:77875"/>
        <dbReference type="EC" id="2.5.1.72"/>
    </reaction>
</comment>
<keyword evidence="8 10" id="KW-0408">Iron</keyword>
<feature type="binding site" evidence="10">
    <location>
        <position position="186"/>
    </location>
    <ligand>
        <name>[4Fe-4S] cluster</name>
        <dbReference type="ChEBI" id="CHEBI:49883"/>
    </ligand>
</feature>
<evidence type="ECO:0000256" key="8">
    <source>
        <dbReference type="ARBA" id="ARBA00023004"/>
    </source>
</evidence>
<name>A0A8J6XMG9_9CYAN</name>
<dbReference type="Proteomes" id="UP000629098">
    <property type="component" value="Unassembled WGS sequence"/>
</dbReference>
<dbReference type="EC" id="2.5.1.72" evidence="2 10"/>
<dbReference type="InterPro" id="IPR023066">
    <property type="entry name" value="Quinolinate_synth_type2"/>
</dbReference>
<evidence type="ECO:0000256" key="3">
    <source>
        <dbReference type="ARBA" id="ARBA00022485"/>
    </source>
</evidence>
<feature type="binding site" evidence="10">
    <location>
        <position position="279"/>
    </location>
    <ligand>
        <name>[4Fe-4S] cluster</name>
        <dbReference type="ChEBI" id="CHEBI:49883"/>
    </ligand>
</feature>
<evidence type="ECO:0000256" key="10">
    <source>
        <dbReference type="HAMAP-Rule" id="MF_00568"/>
    </source>
</evidence>
<keyword evidence="4 10" id="KW-0963">Cytoplasm</keyword>
<evidence type="ECO:0000256" key="4">
    <source>
        <dbReference type="ARBA" id="ARBA00022490"/>
    </source>
</evidence>
<dbReference type="PANTHER" id="PTHR30573">
    <property type="entry name" value="QUINOLINATE SYNTHETASE A"/>
    <property type="match status" value="1"/>
</dbReference>
<evidence type="ECO:0000313" key="12">
    <source>
        <dbReference type="Proteomes" id="UP000629098"/>
    </source>
</evidence>
<comment type="subcellular location">
    <subcellularLocation>
        <location evidence="10">Cytoplasm</location>
    </subcellularLocation>
</comment>
<organism evidence="11 12">
    <name type="scientific">Iningainema tapete BLCC-T55</name>
    <dbReference type="NCBI Taxonomy" id="2748662"/>
    <lineage>
        <taxon>Bacteria</taxon>
        <taxon>Bacillati</taxon>
        <taxon>Cyanobacteriota</taxon>
        <taxon>Cyanophyceae</taxon>
        <taxon>Nostocales</taxon>
        <taxon>Scytonemataceae</taxon>
        <taxon>Iningainema tapete</taxon>
    </lineage>
</organism>
<evidence type="ECO:0000256" key="6">
    <source>
        <dbReference type="ARBA" id="ARBA00022679"/>
    </source>
</evidence>
<dbReference type="InterPro" id="IPR036094">
    <property type="entry name" value="NadA_sf"/>
</dbReference>
<keyword evidence="5 10" id="KW-0662">Pyridine nucleotide biosynthesis</keyword>
<comment type="pathway">
    <text evidence="1 10">Cofactor biosynthesis; NAD(+) biosynthesis; quinolinate from iminoaspartate: step 1/1.</text>
</comment>
<dbReference type="EMBL" id="JACXAE010000111">
    <property type="protein sequence ID" value="MBD2777668.1"/>
    <property type="molecule type" value="Genomic_DNA"/>
</dbReference>
<dbReference type="Gene3D" id="3.40.50.10800">
    <property type="entry name" value="NadA-like"/>
    <property type="match status" value="3"/>
</dbReference>
<dbReference type="NCBIfam" id="TIGR00550">
    <property type="entry name" value="nadA"/>
    <property type="match status" value="1"/>
</dbReference>
<proteinExistence type="inferred from homology"/>
<feature type="binding site" evidence="10">
    <location>
        <position position="229"/>
    </location>
    <ligand>
        <name>iminosuccinate</name>
        <dbReference type="ChEBI" id="CHEBI:77875"/>
    </ligand>
</feature>
<dbReference type="InterPro" id="IPR003473">
    <property type="entry name" value="NadA"/>
</dbReference>
<dbReference type="GO" id="GO:0051539">
    <property type="term" value="F:4 iron, 4 sulfur cluster binding"/>
    <property type="evidence" value="ECO:0007669"/>
    <property type="project" value="UniProtKB-KW"/>
</dbReference>
<sequence>MFTTALASKNTHQGDLPLDLFAAIESLKKELNAVILAHYYQEPDIQDIADFIGDSLQLAKAAANTNADVIVFAGVHFMAETAKILNPDKLVLLPDLNAGCSLADTCPPEAFASFKAAHPNHLVVSYINCSAEIKAMSDIICTSSNAVKIVEQIPEEQPIIFAPDRNLGRYVMEKTGRDLVLWQGSCIVHETFSEKKIVQLKIAHPQAQAIAHPECETSVLRHASFIGSTAALLKYCQESPVQEFIVATEPGIIHQMQKLAPHKSFIPAPPINNCACNECPFMRLNTLEKLYWAMKNRTPEINMSEDTRNRALKPIKRMLEMSA</sequence>
<dbReference type="PANTHER" id="PTHR30573:SF0">
    <property type="entry name" value="QUINOLINATE SYNTHASE, CHLOROPLASTIC"/>
    <property type="match status" value="1"/>
</dbReference>
<reference evidence="11" key="1">
    <citation type="submission" date="2020-09" db="EMBL/GenBank/DDBJ databases">
        <title>Iningainema tapete sp. nov. (Scytonemataceae, Cyanobacteria) from greenhouses in central Florida (USA) produces two types of nodularin with biosynthetic potential for microcystin-LR and anabaenopeptins.</title>
        <authorList>
            <person name="Berthold D.E."/>
            <person name="Lefler F.W."/>
            <person name="Huang I.-S."/>
            <person name="Abdulla H."/>
            <person name="Zimba P.V."/>
            <person name="Laughinghouse H.D. IV."/>
        </authorList>
    </citation>
    <scope>NUCLEOTIDE SEQUENCE</scope>
    <source>
        <strain evidence="11">BLCCT55</strain>
    </source>
</reference>
<protein>
    <recommendedName>
        <fullName evidence="2 10">Quinolinate synthase</fullName>
        <ecNumber evidence="2 10">2.5.1.72</ecNumber>
    </recommendedName>
</protein>
<dbReference type="AlphaFoldDB" id="A0A8J6XMG9"/>
<dbReference type="SUPFAM" id="SSF142754">
    <property type="entry name" value="NadA-like"/>
    <property type="match status" value="1"/>
</dbReference>
<evidence type="ECO:0000256" key="2">
    <source>
        <dbReference type="ARBA" id="ARBA00012669"/>
    </source>
</evidence>
<dbReference type="GO" id="GO:0034628">
    <property type="term" value="P:'de novo' NAD+ biosynthetic process from L-aspartate"/>
    <property type="evidence" value="ECO:0007669"/>
    <property type="project" value="TreeGrafter"/>
</dbReference>
<dbReference type="Pfam" id="PF02445">
    <property type="entry name" value="NadA"/>
    <property type="match status" value="1"/>
</dbReference>
<dbReference type="RefSeq" id="WP_190836735.1">
    <property type="nucleotide sequence ID" value="NZ_CAWPPI010000111.1"/>
</dbReference>
<feature type="binding site" evidence="10">
    <location>
        <begin position="126"/>
        <end position="128"/>
    </location>
    <ligand>
        <name>iminosuccinate</name>
        <dbReference type="ChEBI" id="CHEBI:77875"/>
    </ligand>
</feature>
<comment type="cofactor">
    <cofactor evidence="10">
        <name>[4Fe-4S] cluster</name>
        <dbReference type="ChEBI" id="CHEBI:49883"/>
    </cofactor>
    <text evidence="10">Binds 1 [4Fe-4S] cluster per subunit.</text>
</comment>
<evidence type="ECO:0000256" key="9">
    <source>
        <dbReference type="ARBA" id="ARBA00023014"/>
    </source>
</evidence>
<keyword evidence="6 10" id="KW-0808">Transferase</keyword>
<accession>A0A8J6XMG9</accession>
<evidence type="ECO:0000313" key="11">
    <source>
        <dbReference type="EMBL" id="MBD2777668.1"/>
    </source>
</evidence>
<evidence type="ECO:0000256" key="1">
    <source>
        <dbReference type="ARBA" id="ARBA00005065"/>
    </source>
</evidence>
<comment type="similarity">
    <text evidence="10">Belongs to the quinolinate synthase family. Type 2 subfamily.</text>
</comment>
<evidence type="ECO:0000256" key="5">
    <source>
        <dbReference type="ARBA" id="ARBA00022642"/>
    </source>
</evidence>
<comment type="function">
    <text evidence="10">Catalyzes the condensation of iminoaspartate with dihydroxyacetone phosphate to form quinolinate.</text>
</comment>
<dbReference type="UniPathway" id="UPA00253">
    <property type="reaction ID" value="UER00327"/>
</dbReference>
<keyword evidence="3 10" id="KW-0004">4Fe-4S</keyword>
<dbReference type="GO" id="GO:0046872">
    <property type="term" value="F:metal ion binding"/>
    <property type="evidence" value="ECO:0007669"/>
    <property type="project" value="UniProtKB-KW"/>
</dbReference>
<dbReference type="NCBIfam" id="NF006878">
    <property type="entry name" value="PRK09375.1-2"/>
    <property type="match status" value="1"/>
</dbReference>
<dbReference type="GO" id="GO:0005829">
    <property type="term" value="C:cytosol"/>
    <property type="evidence" value="ECO:0007669"/>
    <property type="project" value="TreeGrafter"/>
</dbReference>
<keyword evidence="12" id="KW-1185">Reference proteome</keyword>
<keyword evidence="7 10" id="KW-0479">Metal-binding</keyword>
<evidence type="ECO:0000256" key="7">
    <source>
        <dbReference type="ARBA" id="ARBA00022723"/>
    </source>
</evidence>
<comment type="caution">
    <text evidence="11">The sequence shown here is derived from an EMBL/GenBank/DDBJ whole genome shotgun (WGS) entry which is preliminary data.</text>
</comment>
<keyword evidence="9 10" id="KW-0411">Iron-sulfur</keyword>
<feature type="binding site" evidence="10">
    <location>
        <position position="55"/>
    </location>
    <ligand>
        <name>iminosuccinate</name>
        <dbReference type="ChEBI" id="CHEBI:77875"/>
    </ligand>
</feature>
<dbReference type="FunFam" id="3.40.50.10800:FF:000003">
    <property type="entry name" value="Quinolinate synthase A"/>
    <property type="match status" value="1"/>
</dbReference>
<gene>
    <name evidence="10 11" type="primary">nadA</name>
    <name evidence="11" type="ORF">ICL16_37910</name>
</gene>